<feature type="transmembrane region" description="Helical" evidence="8">
    <location>
        <begin position="29"/>
        <end position="50"/>
    </location>
</feature>
<evidence type="ECO:0000256" key="5">
    <source>
        <dbReference type="ARBA" id="ARBA00022692"/>
    </source>
</evidence>
<comment type="caution">
    <text evidence="10">The sequence shown here is derived from an EMBL/GenBank/DDBJ whole genome shotgun (WGS) entry which is preliminary data.</text>
</comment>
<gene>
    <name evidence="9" type="ORF">F5897_000578</name>
    <name evidence="10" type="ORF">F5897_001482</name>
</gene>
<keyword evidence="11" id="KW-1185">Reference proteome</keyword>
<evidence type="ECO:0000256" key="6">
    <source>
        <dbReference type="ARBA" id="ARBA00022989"/>
    </source>
</evidence>
<comment type="subcellular location">
    <subcellularLocation>
        <location evidence="1">Cell membrane</location>
        <topology evidence="1">Multi-pass membrane protein</topology>
    </subcellularLocation>
</comment>
<dbReference type="PANTHER" id="PTHR21716:SF53">
    <property type="entry name" value="PERMEASE PERM-RELATED"/>
    <property type="match status" value="1"/>
</dbReference>
<evidence type="ECO:0000256" key="3">
    <source>
        <dbReference type="ARBA" id="ARBA00022448"/>
    </source>
</evidence>
<dbReference type="Pfam" id="PF01594">
    <property type="entry name" value="AI-2E_transport"/>
    <property type="match status" value="1"/>
</dbReference>
<feature type="transmembrane region" description="Helical" evidence="8">
    <location>
        <begin position="261"/>
        <end position="285"/>
    </location>
</feature>
<evidence type="ECO:0000313" key="10">
    <source>
        <dbReference type="EMBL" id="MBB4072154.1"/>
    </source>
</evidence>
<keyword evidence="6 8" id="KW-1133">Transmembrane helix</keyword>
<feature type="transmembrane region" description="Helical" evidence="8">
    <location>
        <begin position="166"/>
        <end position="195"/>
    </location>
</feature>
<evidence type="ECO:0000256" key="8">
    <source>
        <dbReference type="SAM" id="Phobius"/>
    </source>
</evidence>
<organism evidence="10 11">
    <name type="scientific">Canibacter oris</name>
    <dbReference type="NCBI Taxonomy" id="1365628"/>
    <lineage>
        <taxon>Bacteria</taxon>
        <taxon>Bacillati</taxon>
        <taxon>Actinomycetota</taxon>
        <taxon>Actinomycetes</taxon>
        <taxon>Micrococcales</taxon>
        <taxon>Microbacteriaceae</taxon>
        <taxon>Canibacter</taxon>
    </lineage>
</organism>
<protein>
    <submittedName>
        <fullName evidence="10">Putative PurR-regulated permease PerM</fullName>
    </submittedName>
</protein>
<dbReference type="GO" id="GO:0055085">
    <property type="term" value="P:transmembrane transport"/>
    <property type="evidence" value="ECO:0007669"/>
    <property type="project" value="TreeGrafter"/>
</dbReference>
<accession>A0A840DGI0</accession>
<keyword evidence="5 8" id="KW-0812">Transmembrane</keyword>
<reference evidence="10" key="1">
    <citation type="submission" date="2020-08" db="EMBL/GenBank/DDBJ databases">
        <title>Sequencing the genomes of 1000 actinobacteria strains.</title>
        <authorList>
            <person name="Klenk H.-P."/>
        </authorList>
    </citation>
    <scope>NUCLEOTIDE SEQUENCE [LARGE SCALE GENOMIC DNA]</scope>
    <source>
        <strain evidence="10">DSM 27064</strain>
    </source>
</reference>
<dbReference type="RefSeq" id="WP_183304399.1">
    <property type="nucleotide sequence ID" value="NZ_JACIFD010000004.1"/>
</dbReference>
<evidence type="ECO:0000256" key="7">
    <source>
        <dbReference type="ARBA" id="ARBA00023136"/>
    </source>
</evidence>
<evidence type="ECO:0000313" key="9">
    <source>
        <dbReference type="EMBL" id="MBB4071286.1"/>
    </source>
</evidence>
<comment type="similarity">
    <text evidence="2">Belongs to the autoinducer-2 exporter (AI-2E) (TC 2.A.86) family.</text>
</comment>
<sequence>MFGCKTHKQAPETPVATPKTLWSDTIGKLATRSLQTMIVIGIGALAIWGLAQVSTVAIPLLLAVILAATFNPLMQLLRSKGVPALGATAIVLLGTVAVLGGVGWMIVNAVINQWDKLAESAASGFNQIIEFVQGLPFADSIDSVQLEQWQQQAMEFVTSSKFGSNAVAVGGAVGGAVGNFFAGFVLLVVILFFFLKDGKEIWEFLCRPFHGEHYDRAMRVGKATVETFGSYIRGTAIVAAVDAVGIGIGLFILQVPLALPLAVLVFVLSFVPLVGATIAGILAALVALVSNGMWSAIIVIAIVVVVNQLEGNFLQPVVMGRALKLHPLVILLALTVGTVLAKILGAVLAVPIVAAVWAAIKVWDGPNKPAAWAREKHPGLQE</sequence>
<dbReference type="EMBL" id="JACIFD010000016">
    <property type="protein sequence ID" value="MBB4072154.1"/>
    <property type="molecule type" value="Genomic_DNA"/>
</dbReference>
<evidence type="ECO:0000313" key="11">
    <source>
        <dbReference type="Proteomes" id="UP000571183"/>
    </source>
</evidence>
<dbReference type="GO" id="GO:0005886">
    <property type="term" value="C:plasma membrane"/>
    <property type="evidence" value="ECO:0007669"/>
    <property type="project" value="UniProtKB-SubCell"/>
</dbReference>
<dbReference type="PANTHER" id="PTHR21716">
    <property type="entry name" value="TRANSMEMBRANE PROTEIN"/>
    <property type="match status" value="1"/>
</dbReference>
<dbReference type="AlphaFoldDB" id="A0A840DGI0"/>
<feature type="transmembrane region" description="Helical" evidence="8">
    <location>
        <begin position="236"/>
        <end position="255"/>
    </location>
</feature>
<evidence type="ECO:0000256" key="1">
    <source>
        <dbReference type="ARBA" id="ARBA00004651"/>
    </source>
</evidence>
<proteinExistence type="inferred from homology"/>
<evidence type="ECO:0000256" key="2">
    <source>
        <dbReference type="ARBA" id="ARBA00009773"/>
    </source>
</evidence>
<feature type="transmembrane region" description="Helical" evidence="8">
    <location>
        <begin position="329"/>
        <end position="360"/>
    </location>
</feature>
<name>A0A840DGI0_9MICO</name>
<keyword evidence="4" id="KW-1003">Cell membrane</keyword>
<keyword evidence="7 8" id="KW-0472">Membrane</keyword>
<feature type="transmembrane region" description="Helical" evidence="8">
    <location>
        <begin position="85"/>
        <end position="107"/>
    </location>
</feature>
<dbReference type="Proteomes" id="UP000571183">
    <property type="component" value="Unassembled WGS sequence"/>
</dbReference>
<dbReference type="EMBL" id="JACIFD010000004">
    <property type="protein sequence ID" value="MBB4071286.1"/>
    <property type="molecule type" value="Genomic_DNA"/>
</dbReference>
<keyword evidence="3" id="KW-0813">Transport</keyword>
<evidence type="ECO:0000256" key="4">
    <source>
        <dbReference type="ARBA" id="ARBA00022475"/>
    </source>
</evidence>
<dbReference type="InterPro" id="IPR002549">
    <property type="entry name" value="AI-2E-like"/>
</dbReference>
<feature type="transmembrane region" description="Helical" evidence="8">
    <location>
        <begin position="292"/>
        <end position="309"/>
    </location>
</feature>